<keyword evidence="12" id="KW-1185">Reference proteome</keyword>
<evidence type="ECO:0000256" key="1">
    <source>
        <dbReference type="ARBA" id="ARBA00004141"/>
    </source>
</evidence>
<evidence type="ECO:0000256" key="2">
    <source>
        <dbReference type="ARBA" id="ARBA00022692"/>
    </source>
</evidence>
<proteinExistence type="inferred from homology"/>
<evidence type="ECO:0000256" key="9">
    <source>
        <dbReference type="SAM" id="Phobius"/>
    </source>
</evidence>
<dbReference type="CDD" id="cd00637">
    <property type="entry name" value="7tm_classA_rhodopsin-like"/>
    <property type="match status" value="1"/>
</dbReference>
<evidence type="ECO:0000256" key="6">
    <source>
        <dbReference type="ARBA" id="ARBA00023170"/>
    </source>
</evidence>
<name>A7SI78_NEMVE</name>
<sequence>IGIAFTLVGNAIVLWIVYKNPSLRTIPNQFVISLAISDLLMAIIGAPPCFVALAMGKDPLGPELCQLQGFLIVILARVSLQTMALVALNRYFLIVRPHLYRRIFTSVNTKVMIVCVWVLTCVEPIPYLSLGYRYFFHPAKAFCFPDSRLHWVVLTGYAIVSIPMPILVICYYKVFSKIRRHKMSFKQHQFQRNNTGPSVEDINVTMTLFLTVCALLICWIPIAVVDLIDFVRNSLGSMPRLVYLAYLYFGQLSTAINPWIYGVMNKSFREAYLKLFRI</sequence>
<dbReference type="GO" id="GO:0007602">
    <property type="term" value="P:phototransduction"/>
    <property type="evidence" value="ECO:0000318"/>
    <property type="project" value="GO_Central"/>
</dbReference>
<feature type="transmembrane region" description="Helical" evidence="9">
    <location>
        <begin position="67"/>
        <end position="88"/>
    </location>
</feature>
<dbReference type="InParanoid" id="A7SI78"/>
<protein>
    <recommendedName>
        <fullName evidence="10">G-protein coupled receptors family 1 profile domain-containing protein</fullName>
    </recommendedName>
</protein>
<dbReference type="Proteomes" id="UP000001593">
    <property type="component" value="Unassembled WGS sequence"/>
</dbReference>
<evidence type="ECO:0000313" key="12">
    <source>
        <dbReference type="Proteomes" id="UP000001593"/>
    </source>
</evidence>
<evidence type="ECO:0000256" key="5">
    <source>
        <dbReference type="ARBA" id="ARBA00023136"/>
    </source>
</evidence>
<evidence type="ECO:0000256" key="3">
    <source>
        <dbReference type="ARBA" id="ARBA00022989"/>
    </source>
</evidence>
<dbReference type="OMA" id="VTIRSAC"/>
<feature type="non-terminal residue" evidence="11">
    <location>
        <position position="278"/>
    </location>
</feature>
<feature type="transmembrane region" description="Helical" evidence="9">
    <location>
        <begin position="109"/>
        <end position="129"/>
    </location>
</feature>
<evidence type="ECO:0000256" key="4">
    <source>
        <dbReference type="ARBA" id="ARBA00023040"/>
    </source>
</evidence>
<dbReference type="GO" id="GO:0005886">
    <property type="term" value="C:plasma membrane"/>
    <property type="evidence" value="ECO:0000318"/>
    <property type="project" value="GO_Central"/>
</dbReference>
<feature type="transmembrane region" description="Helical" evidence="9">
    <location>
        <begin position="30"/>
        <end position="55"/>
    </location>
</feature>
<dbReference type="InterPro" id="IPR000276">
    <property type="entry name" value="GPCR_Rhodpsn"/>
</dbReference>
<dbReference type="PRINTS" id="PR00237">
    <property type="entry name" value="GPCRRHODOPSN"/>
</dbReference>
<evidence type="ECO:0000259" key="10">
    <source>
        <dbReference type="PROSITE" id="PS50262"/>
    </source>
</evidence>
<feature type="transmembrane region" description="Helical" evidence="9">
    <location>
        <begin position="242"/>
        <end position="264"/>
    </location>
</feature>
<dbReference type="FunCoup" id="A7SI78">
    <property type="interactions" value="145"/>
</dbReference>
<dbReference type="SUPFAM" id="SSF81321">
    <property type="entry name" value="Family A G protein-coupled receptor-like"/>
    <property type="match status" value="1"/>
</dbReference>
<dbReference type="AlphaFoldDB" id="A7SI78"/>
<feature type="domain" description="G-protein coupled receptors family 1 profile" evidence="10">
    <location>
        <begin position="9"/>
        <end position="261"/>
    </location>
</feature>
<evidence type="ECO:0000313" key="11">
    <source>
        <dbReference type="EMBL" id="EDO36604.1"/>
    </source>
</evidence>
<keyword evidence="6 8" id="KW-0675">Receptor</keyword>
<dbReference type="EMBL" id="DS469666">
    <property type="protein sequence ID" value="EDO36604.1"/>
    <property type="molecule type" value="Genomic_DNA"/>
</dbReference>
<accession>A7SI78</accession>
<dbReference type="eggNOG" id="KOG3656">
    <property type="taxonomic scope" value="Eukaryota"/>
</dbReference>
<organism evidence="11 12">
    <name type="scientific">Nematostella vectensis</name>
    <name type="common">Starlet sea anemone</name>
    <dbReference type="NCBI Taxonomy" id="45351"/>
    <lineage>
        <taxon>Eukaryota</taxon>
        <taxon>Metazoa</taxon>
        <taxon>Cnidaria</taxon>
        <taxon>Anthozoa</taxon>
        <taxon>Hexacorallia</taxon>
        <taxon>Actiniaria</taxon>
        <taxon>Edwardsiidae</taxon>
        <taxon>Nematostella</taxon>
    </lineage>
</organism>
<reference evidence="11" key="1">
    <citation type="journal article" date="2007" name="Science">
        <title>Sea anemone genome reveals ancestral eumetazoan gene repertoire and genomic organization.</title>
        <authorList>
            <person name="Putnam N.H."/>
            <person name="Srivastava M."/>
            <person name="Hellsten U."/>
            <person name="Dirks B."/>
            <person name="Chapman J."/>
            <person name="Salamov A."/>
            <person name="Terry A."/>
            <person name="Shapiro H."/>
            <person name="Lindquist E."/>
            <person name="Kapitonov V.V."/>
            <person name="Jurka J."/>
            <person name="Genikhovich G."/>
            <person name="Grigoriev I.V."/>
            <person name="Lucas S.M."/>
            <person name="Steele R.E."/>
            <person name="Finnerty J.R."/>
            <person name="Technau U."/>
            <person name="Martindale M.Q."/>
            <person name="Rokhsar D.S."/>
        </authorList>
    </citation>
    <scope>NUCLEOTIDE SEQUENCE [LARGE SCALE GENOMIC DNA]</scope>
    <source>
        <strain evidence="11">CH2 x CH6</strain>
    </source>
</reference>
<dbReference type="STRING" id="45351.A7SI78"/>
<dbReference type="InterPro" id="IPR050125">
    <property type="entry name" value="GPCR_opsins"/>
</dbReference>
<keyword evidence="3 9" id="KW-1133">Transmembrane helix</keyword>
<dbReference type="GO" id="GO:0007186">
    <property type="term" value="P:G protein-coupled receptor signaling pathway"/>
    <property type="evidence" value="ECO:0000318"/>
    <property type="project" value="GO_Central"/>
</dbReference>
<feature type="transmembrane region" description="Helical" evidence="9">
    <location>
        <begin position="202"/>
        <end position="222"/>
    </location>
</feature>
<feature type="transmembrane region" description="Helical" evidence="9">
    <location>
        <begin position="149"/>
        <end position="172"/>
    </location>
</feature>
<dbReference type="PROSITE" id="PS00237">
    <property type="entry name" value="G_PROTEIN_RECEP_F1_1"/>
    <property type="match status" value="1"/>
</dbReference>
<dbReference type="PANTHER" id="PTHR24240">
    <property type="entry name" value="OPSIN"/>
    <property type="match status" value="1"/>
</dbReference>
<dbReference type="HOGENOM" id="CLU_009579_3_3_1"/>
<comment type="subcellular location">
    <subcellularLocation>
        <location evidence="1">Membrane</location>
        <topology evidence="1">Multi-pass membrane protein</topology>
    </subcellularLocation>
</comment>
<dbReference type="FunFam" id="1.20.1070.10:FF:000762">
    <property type="entry name" value="Predicted protein"/>
    <property type="match status" value="1"/>
</dbReference>
<dbReference type="InterPro" id="IPR017452">
    <property type="entry name" value="GPCR_Rhodpsn_7TM"/>
</dbReference>
<dbReference type="PROSITE" id="PS50262">
    <property type="entry name" value="G_PROTEIN_RECEP_F1_2"/>
    <property type="match status" value="1"/>
</dbReference>
<keyword evidence="2 8" id="KW-0812">Transmembrane</keyword>
<evidence type="ECO:0000256" key="8">
    <source>
        <dbReference type="RuleBase" id="RU000688"/>
    </source>
</evidence>
<dbReference type="GO" id="GO:0071482">
    <property type="term" value="P:cellular response to light stimulus"/>
    <property type="evidence" value="ECO:0000318"/>
    <property type="project" value="GO_Central"/>
</dbReference>
<feature type="non-terminal residue" evidence="11">
    <location>
        <position position="1"/>
    </location>
</feature>
<dbReference type="Pfam" id="PF00001">
    <property type="entry name" value="7tm_1"/>
    <property type="match status" value="1"/>
</dbReference>
<dbReference type="PhylomeDB" id="A7SI78"/>
<keyword evidence="5 9" id="KW-0472">Membrane</keyword>
<dbReference type="GO" id="GO:0008020">
    <property type="term" value="F:G protein-coupled photoreceptor activity"/>
    <property type="evidence" value="ECO:0000318"/>
    <property type="project" value="GO_Central"/>
</dbReference>
<comment type="similarity">
    <text evidence="8">Belongs to the G-protein coupled receptor 1 family.</text>
</comment>
<keyword evidence="7 8" id="KW-0807">Transducer</keyword>
<keyword evidence="4 8" id="KW-0297">G-protein coupled receptor</keyword>
<dbReference type="Gene3D" id="1.20.1070.10">
    <property type="entry name" value="Rhodopsin 7-helix transmembrane proteins"/>
    <property type="match status" value="1"/>
</dbReference>
<gene>
    <name evidence="11" type="ORF">NEMVEDRAFT_v1g52597</name>
</gene>
<evidence type="ECO:0000256" key="7">
    <source>
        <dbReference type="ARBA" id="ARBA00023224"/>
    </source>
</evidence>